<feature type="region of interest" description="Disordered" evidence="7">
    <location>
        <begin position="2074"/>
        <end position="2403"/>
    </location>
</feature>
<dbReference type="Pfam" id="PF08065">
    <property type="entry name" value="KI67R"/>
    <property type="match status" value="18"/>
</dbReference>
<protein>
    <recommendedName>
        <fullName evidence="8">FHA domain-containing protein</fullName>
    </recommendedName>
</protein>
<feature type="compositionally biased region" description="Basic and acidic residues" evidence="7">
    <location>
        <begin position="1546"/>
        <end position="1571"/>
    </location>
</feature>
<feature type="compositionally biased region" description="Low complexity" evidence="7">
    <location>
        <begin position="328"/>
        <end position="347"/>
    </location>
</feature>
<feature type="region of interest" description="Disordered" evidence="7">
    <location>
        <begin position="1360"/>
        <end position="1688"/>
    </location>
</feature>
<feature type="compositionally biased region" description="Basic and acidic residues" evidence="7">
    <location>
        <begin position="113"/>
        <end position="122"/>
    </location>
</feature>
<dbReference type="Gene3D" id="2.60.200.20">
    <property type="match status" value="1"/>
</dbReference>
<dbReference type="InterPro" id="IPR029334">
    <property type="entry name" value="PP1-bd"/>
</dbReference>
<dbReference type="PANTHER" id="PTHR21603:SF17">
    <property type="entry name" value="PROLIFERATION MARKER PROTEIN KI-67"/>
    <property type="match status" value="1"/>
</dbReference>
<feature type="compositionally biased region" description="Basic and acidic residues" evidence="7">
    <location>
        <begin position="138"/>
        <end position="152"/>
    </location>
</feature>
<feature type="compositionally biased region" description="Polar residues" evidence="7">
    <location>
        <begin position="1838"/>
        <end position="1849"/>
    </location>
</feature>
<evidence type="ECO:0000313" key="10">
    <source>
        <dbReference type="Proteomes" id="UP000694728"/>
    </source>
</evidence>
<feature type="compositionally biased region" description="Low complexity" evidence="7">
    <location>
        <begin position="3268"/>
        <end position="3280"/>
    </location>
</feature>
<feature type="compositionally biased region" description="Basic and acidic residues" evidence="7">
    <location>
        <begin position="2890"/>
        <end position="2903"/>
    </location>
</feature>
<feature type="compositionally biased region" description="Low complexity" evidence="7">
    <location>
        <begin position="778"/>
        <end position="791"/>
    </location>
</feature>
<accession>A0A8D1H586</accession>
<feature type="compositionally biased region" description="Basic and acidic residues" evidence="7">
    <location>
        <begin position="1876"/>
        <end position="1889"/>
    </location>
</feature>
<feature type="compositionally biased region" description="Basic and acidic residues" evidence="7">
    <location>
        <begin position="3159"/>
        <end position="3177"/>
    </location>
</feature>
<name>A0A8D1H586_PIG</name>
<dbReference type="SUPFAM" id="SSF49879">
    <property type="entry name" value="SMAD/FHA domain"/>
    <property type="match status" value="1"/>
</dbReference>
<feature type="compositionally biased region" description="Basic and acidic residues" evidence="7">
    <location>
        <begin position="1519"/>
        <end position="1532"/>
    </location>
</feature>
<feature type="compositionally biased region" description="Basic and acidic residues" evidence="7">
    <location>
        <begin position="444"/>
        <end position="455"/>
    </location>
</feature>
<feature type="compositionally biased region" description="Basic and acidic residues" evidence="7">
    <location>
        <begin position="2357"/>
        <end position="2366"/>
    </location>
</feature>
<feature type="region of interest" description="Disordered" evidence="7">
    <location>
        <begin position="1717"/>
        <end position="2047"/>
    </location>
</feature>
<evidence type="ECO:0000256" key="6">
    <source>
        <dbReference type="ARBA" id="ARBA00023306"/>
    </source>
</evidence>
<organism evidence="9 10">
    <name type="scientific">Sus scrofa</name>
    <name type="common">Pig</name>
    <dbReference type="NCBI Taxonomy" id="9823"/>
    <lineage>
        <taxon>Eukaryota</taxon>
        <taxon>Metazoa</taxon>
        <taxon>Chordata</taxon>
        <taxon>Craniata</taxon>
        <taxon>Vertebrata</taxon>
        <taxon>Euteleostomi</taxon>
        <taxon>Mammalia</taxon>
        <taxon>Eutheria</taxon>
        <taxon>Laurasiatheria</taxon>
        <taxon>Artiodactyla</taxon>
        <taxon>Suina</taxon>
        <taxon>Suidae</taxon>
        <taxon>Sus</taxon>
    </lineage>
</organism>
<feature type="compositionally biased region" description="Basic and acidic residues" evidence="7">
    <location>
        <begin position="1903"/>
        <end position="1928"/>
    </location>
</feature>
<feature type="compositionally biased region" description="Polar residues" evidence="7">
    <location>
        <begin position="2231"/>
        <end position="2241"/>
    </location>
</feature>
<feature type="compositionally biased region" description="Basic and acidic residues" evidence="7">
    <location>
        <begin position="548"/>
        <end position="560"/>
    </location>
</feature>
<dbReference type="GO" id="GO:0005634">
    <property type="term" value="C:nucleus"/>
    <property type="evidence" value="ECO:0007669"/>
    <property type="project" value="UniProtKB-SubCell"/>
</dbReference>
<feature type="compositionally biased region" description="Basic and acidic residues" evidence="7">
    <location>
        <begin position="3363"/>
        <end position="3387"/>
    </location>
</feature>
<sequence length="3450" mass="371592">MGPTRRLVTIKRSGVDGPHFPLSLSSCLFGRAIECDIRIQLPVVSKQHCKIEIRDQEAVLFNFSSTNPTQVNGSAIEKPVPLKHGDVITIVDRSFRYENESDQNGSASAESPGQRREQESSRRASRSSISSNPGGKGQDARVRPKVTEEDVSGRALAHVTKAPEARNVSEDPAARRTPHGVHPSGQAAEDSGKAPDPAAGDAKEDSTVALGSRSGELKALSSMQGLRNGEQGDSPFRRLYESLKVELDVRAASVDGPQSRRKSASQGPRTTGGGSAAAGVQTPGSLTPRPKSGRSPQTKAEPAGGEPGRGRSLEKGSDGEPAQSPSLPRTGTQRTRTPTPGRAAQPSPRRRRSEELRVLHGSESPRLGQGQSEGFRADSKAWMPRKFLPRNQTPVKVEEADSFATTPEKFSKKRKSISTNADDLATAVEMQAISAPLVLQAERKNQSDVLNKPEKLGTAAGQMGPGLPGLSSADISGFSDPMKKTEGAPPKRRRVSFGGRLRPELFDENLPPNTPLKRGETPKQRRSLATHTPAALKKIIKEQPQPSGKEDSSETHRETTAQHARVRSPAPPAPHASPAAPDGCRGSAEAPSVSSGSTAPHQTEPPRRGGRKSGSLPLKRASLDRGQHGILQMIYSRRRSGASEANLIVAKSWADVVKLGAKQTQSKAVKRGPPRPLSKKPRRTTPPTKPTDILQNQFSTGHANSPCTIVVGRAHLEKVTGPARPCRILNSFVPHKPMDFGEDLSGLTEMFKTPAKEKPHRMSTCASTFSNPEDLLGKKLLGPHPGEKPLLCTPEIGGGDVSLGPEDSPKEPADRSSESPVLRRPPIRMNESIAKTPRSVSKTTGPEMKSPGSEAELPKAASSANRPRRSSELRGPQTPGPERQAAGSRPHTVQDALGRRLGNTPLAKPELEGERRDSERPFESGKENVESKESSAKMSAGRRSGAASEVKCEPSVDLIPVEALPEPEPPGVAQVDRPGLWQTPARAKEAADAENRAAGTRCKPPGAERAGTTSRRSAQLKTPSRKGDPEGPSVPGKPTETPGATTPVRRAPGDGKSIKLFRETPEQKRIPAEGGTGSKRRPRMPEEKTRPLEDLAGLRELFQTPQHAKDPTAEAETPGMRCQPPRAAPVLSLDSITGPLKTPPQRADTGDCLSALRQPRQTPGGAGLSYRNPEGGDRGTAGSQEAPEQSLDSAERVTGSKRRPRTPKEKTRPLEDLAGLRELFQTPQHAKDPGTDNKTPKTHCQSPQPEPVNTPSRKGRLKTPFQKGDTDAELSVPRTPRQTPGGAKLLEREPESGDRGAAASREAPEQKLDAAERGTGVQRRPRTPREKAQSLEDLAGFQELFQTPLHTKEPMAIVKTPQVSHISPQPEATVTPTNRKRQLRTPLGKVVVEAGGSAPGKPTRALGETPHTHSEPGGGGESIRLFQETPEQKVDAAENAGGSKRRPRMPRERAQSLEDLAGFQELFQTPHHAKDPVTGDKTPTTEPVNTPASGKRGLRTPPQKVGTDAELSAPRKPRQTPEEAGHSDRGPAAEEEDKAFKKRLKQKLDSAENVAGERKRPRRTLREKVPPLEDLAGFQELFQTPHRAKDPVAEDGTPEMPCHASQAAAPVTSTSKTQTSKTPSQKADTRGGLSALRKPRQTPGGTGLSDRRPGGDGGAAASQEAPEQKLDAAERGTVQRWPRTPREKAQSLEDLAGFQELFQTPLHTKEPMAIVKTPQVSHISPQPEATVTPTNRKRQLRTPLGKVVVEAGGSAPGKPTRALGETPHTHSEPGGGGESIRLFQETPEQKVDAAENAGGSKRRPRMPRERAQSLEDLAGFQELFQTPHHAKDPVTGDKTPTTEPVNTPASGKRGLRTPPQKVGTDAELSAPRKPRQTPEEAGHSDRGPAAEEEDKAFKKRLKQKLDSAENVAGERKRPRRTLREKVPPLEDLAGFQELFQTPHRAKDPVAEDGTPEMPCHASQAAAPVTSTSKTQTSKTPSQKADTRGGLSALRKPRQTPGGTGLSDRRPGGDGGAAASQEAPEQKLDAAERGTVQRWPRTPREKAQSLEDLAGFQELFQTPLHTKEPMAIVKTPQVSHISPQPEATVTPTNRKRQLRTPLGKVVVEAGGSAPGKPTRALGETPHTHSEPGGGGESIRLFQETPEQKVDAAENAGGSKRRPRMPRERAQSLEDLAGFQELFQTPHHAKDPVTGDKTPTTEPVNTPASGKRGLRTPPQKVEVPEGVSGLRQLRQTPGDTVSSKGGDRGTAGSQEAPEQSLDSVEHITGIKRRPRTPKEKTRPLEDLAGLRELFQTPQHAKDPGTDNKTPKTHCLSPQPEPVNTPSRKGRFKTPSQKGDTDAELSVPRTPRQTPGGAKLLEREPESGDRGAAASREAPEQKLDAAERGTGVQRRPRTPREKAQSLEDLAGFQELFQTPLHTKEPMAIVKTPQVSHISPQPEATVTPTNRKRQLRTPLGKVVVEAGGSAPGKPTRALGETPHTHSEPGGGGESIRLFQETPEQKVDAAENAGGSKRRPRMPRERAQSLEDLAGFQELFQTPHHAKDPVTGDKTPTTEPVNTPASGKRGLRTPPQKVGTDAELSAPRKPRQTPEEAGHSDRGPAAEEEDKAFKKRLKQKLDSAENVAGERKRPRRTLREKVPPLEDLAGFQELFQTPHRAKDPVADDIPTKMPCTSPPAEPVTRRTTRQRRLRSPPGEVDAEGGSAPRKPTRAAGETRPTESELAADEKDIAVFKETSGPNLDSADEVVGTRSRLRSRKEKAQPPGAPGSVKEPFPRPEQAQEEVGDVNITAAPCPPPTAGPASRPTRQRRLRSPPGEVDAEGGAAPRKPTRAAGESRPTESELAADEKDIAVFKETSGPNLDSADEVGGTKSRLRSRKEKTQPPGAPGSVKEPFPRPEQAKEEVSDVKITAAPCPPPTAGPASRPTRQRRLRSPPRDVDSEGPSAPRRPTRATRETRTTGSELAADEKDIAVSKRTSGKEFNPAESVSGVKSRLRTSKEKTQPVEDEPSLREPFPKPDQATEEAGEVKIAAAPCPPPPAGPASRPTRQRRLRSPPGEVDAEGPSAPRKPTRAARETRPTGSEPAADEKDIAVFKETSGPNLDSADEVVGTKSRLRSHKEKAQPPGGLGSVKEPFPRPEQAKGLGNDAAHVKTALRPTAGRRRPAETSRSDLRASKVRSTEDPGGTSPSESHASPQREQGEAGRASGRKRLRPETAVQEPGDEKPLQKRQRAAPRERGDLPDPLGMKQKSLRVAVQRTEPVGKLPEGDLKTDAAGPGDAAGAPDKGMSLHPRRPNKTDLEEQRPECLPSAEKMRRTRHEKKSVKPSGERALRGREDGAENPTSGGKVQERQVRSRSGGQNKTLSPDAAERKVREKRAEIRLQDQEEKEATEHSGLATGLRSRKTTVRPRGNPSERDSEPRVTPRAKRGAHSLQKEDDNVSVRKIRTRSQKSSGR</sequence>
<keyword evidence="6" id="KW-0131">Cell cycle</keyword>
<evidence type="ECO:0000259" key="8">
    <source>
        <dbReference type="PROSITE" id="PS50006"/>
    </source>
</evidence>
<feature type="region of interest" description="Disordered" evidence="7">
    <location>
        <begin position="250"/>
        <end position="418"/>
    </location>
</feature>
<dbReference type="InterPro" id="IPR012568">
    <property type="entry name" value="KI67R"/>
</dbReference>
<dbReference type="InterPro" id="IPR008984">
    <property type="entry name" value="SMAD_FHA_dom_sf"/>
</dbReference>
<feature type="compositionally biased region" description="Polar residues" evidence="7">
    <location>
        <begin position="2429"/>
        <end position="2445"/>
    </location>
</feature>
<feature type="compositionally biased region" description="Basic and acidic residues" evidence="7">
    <location>
        <begin position="2834"/>
        <end position="2849"/>
    </location>
</feature>
<feature type="compositionally biased region" description="Polar residues" evidence="7">
    <location>
        <begin position="3350"/>
        <end position="3359"/>
    </location>
</feature>
<feature type="compositionally biased region" description="Polar residues" evidence="7">
    <location>
        <begin position="2075"/>
        <end position="2091"/>
    </location>
</feature>
<feature type="compositionally biased region" description="Low complexity" evidence="7">
    <location>
        <begin position="1969"/>
        <end position="1983"/>
    </location>
</feature>
<feature type="compositionally biased region" description="Polar residues" evidence="7">
    <location>
        <begin position="1181"/>
        <end position="1192"/>
    </location>
</feature>
<feature type="compositionally biased region" description="Basic and acidic residues" evidence="7">
    <location>
        <begin position="807"/>
        <end position="817"/>
    </location>
</feature>
<evidence type="ECO:0000256" key="1">
    <source>
        <dbReference type="ARBA" id="ARBA00004123"/>
    </source>
</evidence>
<evidence type="ECO:0000256" key="3">
    <source>
        <dbReference type="ARBA" id="ARBA00022553"/>
    </source>
</evidence>
<dbReference type="Ensembl" id="ENSSSCT00045016530.1">
    <property type="protein sequence ID" value="ENSSSCP00045011402.1"/>
    <property type="gene ID" value="ENSSSCG00045009753.1"/>
</dbReference>
<feature type="compositionally biased region" description="Polar residues" evidence="7">
    <location>
        <begin position="2249"/>
        <end position="2260"/>
    </location>
</feature>
<feature type="compositionally biased region" description="Basic and acidic residues" evidence="7">
    <location>
        <begin position="1206"/>
        <end position="1219"/>
    </location>
</feature>
<feature type="region of interest" description="Disordered" evidence="7">
    <location>
        <begin position="2428"/>
        <end position="3450"/>
    </location>
</feature>
<feature type="compositionally biased region" description="Basic and acidic residues" evidence="7">
    <location>
        <begin position="1229"/>
        <end position="1239"/>
    </location>
</feature>
<feature type="compositionally biased region" description="Polar residues" evidence="7">
    <location>
        <begin position="1718"/>
        <end position="1734"/>
    </location>
</feature>
<feature type="compositionally biased region" description="Basic and acidic residues" evidence="7">
    <location>
        <begin position="2587"/>
        <end position="2600"/>
    </location>
</feature>
<feature type="compositionally biased region" description="Basic and acidic residues" evidence="7">
    <location>
        <begin position="3291"/>
        <end position="3300"/>
    </location>
</feature>
<dbReference type="Pfam" id="PF15276">
    <property type="entry name" value="PP1_bind"/>
    <property type="match status" value="1"/>
</dbReference>
<feature type="compositionally biased region" description="Basic and acidic residues" evidence="7">
    <location>
        <begin position="1083"/>
        <end position="1097"/>
    </location>
</feature>
<feature type="region of interest" description="Disordered" evidence="7">
    <location>
        <begin position="99"/>
        <end position="234"/>
    </location>
</feature>
<feature type="compositionally biased region" description="Basic and acidic residues" evidence="7">
    <location>
        <begin position="986"/>
        <end position="995"/>
    </location>
</feature>
<feature type="compositionally biased region" description="Basic and acidic residues" evidence="7">
    <location>
        <begin position="2614"/>
        <end position="2639"/>
    </location>
</feature>
<evidence type="ECO:0000256" key="2">
    <source>
        <dbReference type="ARBA" id="ARBA00022499"/>
    </source>
</evidence>
<feature type="compositionally biased region" description="Polar residues" evidence="7">
    <location>
        <begin position="2549"/>
        <end position="2560"/>
    </location>
</feature>
<feature type="compositionally biased region" description="Polar residues" evidence="7">
    <location>
        <begin position="3182"/>
        <end position="3193"/>
    </location>
</feature>
<feature type="compositionally biased region" description="Basic and acidic residues" evidence="7">
    <location>
        <begin position="161"/>
        <end position="174"/>
    </location>
</feature>
<keyword evidence="5" id="KW-0539">Nucleus</keyword>
<feature type="compositionally biased region" description="Polar residues" evidence="7">
    <location>
        <begin position="1481"/>
        <end position="1492"/>
    </location>
</feature>
<dbReference type="InterPro" id="IPR000253">
    <property type="entry name" value="FHA_dom"/>
</dbReference>
<feature type="compositionally biased region" description="Basic and acidic residues" evidence="7">
    <location>
        <begin position="2714"/>
        <end position="2729"/>
    </location>
</feature>
<dbReference type="PROSITE" id="PS50006">
    <property type="entry name" value="FHA_DOMAIN"/>
    <property type="match status" value="1"/>
</dbReference>
<feature type="compositionally biased region" description="Basic and acidic residues" evidence="7">
    <location>
        <begin position="2993"/>
        <end position="3012"/>
    </location>
</feature>
<evidence type="ECO:0000256" key="5">
    <source>
        <dbReference type="ARBA" id="ARBA00023242"/>
    </source>
</evidence>
<feature type="region of interest" description="Disordered" evidence="7">
    <location>
        <begin position="661"/>
        <end position="699"/>
    </location>
</feature>
<feature type="region of interest" description="Disordered" evidence="7">
    <location>
        <begin position="444"/>
        <end position="624"/>
    </location>
</feature>
<dbReference type="SMART" id="SM00240">
    <property type="entry name" value="FHA"/>
    <property type="match status" value="1"/>
</dbReference>
<proteinExistence type="predicted"/>
<reference evidence="9" key="1">
    <citation type="submission" date="2025-08" db="UniProtKB">
        <authorList>
            <consortium name="Ensembl"/>
        </authorList>
    </citation>
    <scope>IDENTIFICATION</scope>
</reference>
<evidence type="ECO:0000256" key="7">
    <source>
        <dbReference type="SAM" id="MobiDB-lite"/>
    </source>
</evidence>
<feature type="compositionally biased region" description="Basic and acidic residues" evidence="7">
    <location>
        <begin position="1051"/>
        <end position="1071"/>
    </location>
</feature>
<feature type="compositionally biased region" description="Polar residues" evidence="7">
    <location>
        <begin position="1361"/>
        <end position="1377"/>
    </location>
</feature>
<feature type="compositionally biased region" description="Basic and acidic residues" evidence="7">
    <location>
        <begin position="909"/>
        <end position="935"/>
    </location>
</feature>
<feature type="compositionally biased region" description="Polar residues" evidence="7">
    <location>
        <begin position="102"/>
        <end position="111"/>
    </location>
</feature>
<feature type="compositionally biased region" description="Low complexity" evidence="7">
    <location>
        <begin position="1612"/>
        <end position="1626"/>
    </location>
</feature>
<dbReference type="PANTHER" id="PTHR21603">
    <property type="entry name" value="ANTIGEN KI-67-LIKE PROTEIN"/>
    <property type="match status" value="1"/>
</dbReference>
<dbReference type="PROSITE" id="PS51257">
    <property type="entry name" value="PROKAR_LIPOPROTEIN"/>
    <property type="match status" value="1"/>
</dbReference>
<dbReference type="Pfam" id="PF00498">
    <property type="entry name" value="FHA"/>
    <property type="match status" value="1"/>
</dbReference>
<keyword evidence="4" id="KW-0832">Ubl conjugation</keyword>
<feature type="compositionally biased region" description="Basic and acidic residues" evidence="7">
    <location>
        <begin position="2374"/>
        <end position="2384"/>
    </location>
</feature>
<feature type="compositionally biased region" description="Basic and acidic residues" evidence="7">
    <location>
        <begin position="1289"/>
        <end position="1298"/>
    </location>
</feature>
<dbReference type="SMART" id="SM01295">
    <property type="entry name" value="K167R"/>
    <property type="match status" value="18"/>
</dbReference>
<feature type="compositionally biased region" description="Basic and acidic residues" evidence="7">
    <location>
        <begin position="3408"/>
        <end position="3417"/>
    </location>
</feature>
<evidence type="ECO:0000256" key="4">
    <source>
        <dbReference type="ARBA" id="ARBA00022843"/>
    </source>
</evidence>
<feature type="compositionally biased region" description="Basic and acidic residues" evidence="7">
    <location>
        <begin position="2297"/>
        <end position="2307"/>
    </location>
</feature>
<feature type="compositionally biased region" description="Polar residues" evidence="7">
    <location>
        <begin position="592"/>
        <end position="601"/>
    </location>
</feature>
<feature type="compositionally biased region" description="Basic and acidic residues" evidence="7">
    <location>
        <begin position="2274"/>
        <end position="2287"/>
    </location>
</feature>
<feature type="region of interest" description="Disordered" evidence="7">
    <location>
        <begin position="754"/>
        <end position="1337"/>
    </location>
</feature>
<feature type="compositionally biased region" description="Basic and acidic residues" evidence="7">
    <location>
        <begin position="3322"/>
        <end position="3333"/>
    </location>
</feature>
<feature type="domain" description="FHA" evidence="8">
    <location>
        <begin position="27"/>
        <end position="76"/>
    </location>
</feature>
<comment type="subcellular location">
    <subcellularLocation>
        <location evidence="1">Nucleus</location>
    </subcellularLocation>
</comment>
<dbReference type="CDD" id="cd22673">
    <property type="entry name" value="FHA_Ki67"/>
    <property type="match status" value="1"/>
</dbReference>
<feature type="compositionally biased region" description="Basic residues" evidence="7">
    <location>
        <begin position="668"/>
        <end position="683"/>
    </location>
</feature>
<evidence type="ECO:0000313" key="9">
    <source>
        <dbReference type="Ensembl" id="ENSSSCP00045011402.1"/>
    </source>
</evidence>
<dbReference type="Proteomes" id="UP000694728">
    <property type="component" value="Unplaced"/>
</dbReference>
<feature type="compositionally biased region" description="Basic residues" evidence="7">
    <location>
        <begin position="3310"/>
        <end position="3319"/>
    </location>
</feature>
<feature type="compositionally biased region" description="Basic and acidic residues" evidence="7">
    <location>
        <begin position="1306"/>
        <end position="1316"/>
    </location>
</feature>
<feature type="compositionally biased region" description="Polar residues" evidence="7">
    <location>
        <begin position="2195"/>
        <end position="2206"/>
    </location>
</feature>
<keyword evidence="2" id="KW-1017">Isopeptide bond</keyword>
<keyword evidence="3" id="KW-0597">Phosphoprotein</keyword>
<feature type="compositionally biased region" description="Basic residues" evidence="7">
    <location>
        <begin position="3438"/>
        <end position="3450"/>
    </location>
</feature>
<feature type="compositionally biased region" description="Polar residues" evidence="7">
    <location>
        <begin position="1242"/>
        <end position="1256"/>
    </location>
</feature>
<feature type="compositionally biased region" description="Basic and acidic residues" evidence="7">
    <location>
        <begin position="308"/>
        <end position="318"/>
    </location>
</feature>
<feature type="compositionally biased region" description="Polar residues" evidence="7">
    <location>
        <begin position="1011"/>
        <end position="1022"/>
    </location>
</feature>